<feature type="compositionally biased region" description="Polar residues" evidence="6">
    <location>
        <begin position="69"/>
        <end position="81"/>
    </location>
</feature>
<evidence type="ECO:0000313" key="9">
    <source>
        <dbReference type="EMBL" id="TPX54040.1"/>
    </source>
</evidence>
<evidence type="ECO:0000313" key="10">
    <source>
        <dbReference type="Proteomes" id="UP000317494"/>
    </source>
</evidence>
<keyword evidence="4" id="KW-0862">Zinc</keyword>
<accession>A0A507DIJ3</accession>
<organism evidence="8 11">
    <name type="scientific">Synchytrium endobioticum</name>
    <dbReference type="NCBI Taxonomy" id="286115"/>
    <lineage>
        <taxon>Eukaryota</taxon>
        <taxon>Fungi</taxon>
        <taxon>Fungi incertae sedis</taxon>
        <taxon>Chytridiomycota</taxon>
        <taxon>Chytridiomycota incertae sedis</taxon>
        <taxon>Chytridiomycetes</taxon>
        <taxon>Synchytriales</taxon>
        <taxon>Synchytriaceae</taxon>
        <taxon>Synchytrium</taxon>
    </lineage>
</organism>
<evidence type="ECO:0000256" key="1">
    <source>
        <dbReference type="ARBA" id="ARBA00022723"/>
    </source>
</evidence>
<dbReference type="PANTHER" id="PTHR23235">
    <property type="entry name" value="KRUEPPEL-LIKE TRANSCRIPTION FACTOR"/>
    <property type="match status" value="1"/>
</dbReference>
<keyword evidence="2" id="KW-0677">Repeat</keyword>
<dbReference type="PROSITE" id="PS00028">
    <property type="entry name" value="ZINC_FINGER_C2H2_1"/>
    <property type="match status" value="3"/>
</dbReference>
<feature type="domain" description="C2H2-type" evidence="7">
    <location>
        <begin position="163"/>
        <end position="191"/>
    </location>
</feature>
<feature type="compositionally biased region" description="Polar residues" evidence="6">
    <location>
        <begin position="308"/>
        <end position="323"/>
    </location>
</feature>
<dbReference type="SMART" id="SM00355">
    <property type="entry name" value="ZnF_C2H2"/>
    <property type="match status" value="4"/>
</dbReference>
<dbReference type="PROSITE" id="PS50157">
    <property type="entry name" value="ZINC_FINGER_C2H2_2"/>
    <property type="match status" value="4"/>
</dbReference>
<name>A0A507DIJ3_9FUNG</name>
<dbReference type="VEuPathDB" id="FungiDB:SeMB42_g00443"/>
<dbReference type="FunFam" id="3.30.160.60:FF:000125">
    <property type="entry name" value="Putative zinc finger protein 143"/>
    <property type="match status" value="1"/>
</dbReference>
<evidence type="ECO:0000256" key="2">
    <source>
        <dbReference type="ARBA" id="ARBA00022737"/>
    </source>
</evidence>
<dbReference type="Proteomes" id="UP000317494">
    <property type="component" value="Unassembled WGS sequence"/>
</dbReference>
<sequence>MSSFPSSPMHTPDGDQPQGTTSLPPQHALCLGVGRNIMASGDVGEASEPEAPQQQHPQSKASPLPAPASLQQQSMAPLPTPSSTLSAVLIPPQFNHHVLLASPHTQYVHQLPVNSQPQYHAPITNDGGIPEGLGKSDFCEERKREALPYPGPQAGGSPAQKRYSCHYNCGKSFHRKSDLARHVRIHDDDRPFKCVWPTCGKSFIQRSALTVHTRTHTGERPHKCTFTSPTGDKCEKAFSDSSSLNRHRRVHFKTPAVIYSCLMPDCNKSFARSATLEKHQTMTHMGQMPNLQQPDLDQDFDCLDHQTSDGTSSSPMPNNSIPESRSPAADSRLGWSLVIDAVQRK</sequence>
<dbReference type="FunFam" id="3.30.160.60:FF:000110">
    <property type="entry name" value="Zinc finger protein-like"/>
    <property type="match status" value="1"/>
</dbReference>
<feature type="domain" description="C2H2-type" evidence="7">
    <location>
        <begin position="222"/>
        <end position="256"/>
    </location>
</feature>
<feature type="region of interest" description="Disordered" evidence="6">
    <location>
        <begin position="287"/>
        <end position="329"/>
    </location>
</feature>
<protein>
    <recommendedName>
        <fullName evidence="7">C2H2-type domain-containing protein</fullName>
    </recommendedName>
</protein>
<feature type="domain" description="C2H2-type" evidence="7">
    <location>
        <begin position="192"/>
        <end position="221"/>
    </location>
</feature>
<dbReference type="Proteomes" id="UP000320475">
    <property type="component" value="Unassembled WGS sequence"/>
</dbReference>
<dbReference type="GO" id="GO:0008270">
    <property type="term" value="F:zinc ion binding"/>
    <property type="evidence" value="ECO:0007669"/>
    <property type="project" value="UniProtKB-KW"/>
</dbReference>
<feature type="domain" description="C2H2-type" evidence="7">
    <location>
        <begin position="259"/>
        <end position="289"/>
    </location>
</feature>
<feature type="region of interest" description="Disordered" evidence="6">
    <location>
        <begin position="1"/>
        <end position="81"/>
    </location>
</feature>
<dbReference type="Pfam" id="PF00096">
    <property type="entry name" value="zf-C2H2"/>
    <property type="match status" value="4"/>
</dbReference>
<gene>
    <name evidence="8" type="ORF">SeLEV6574_g00307</name>
    <name evidence="9" type="ORF">SeMB42_g00443</name>
</gene>
<evidence type="ECO:0000256" key="6">
    <source>
        <dbReference type="SAM" id="MobiDB-lite"/>
    </source>
</evidence>
<dbReference type="GO" id="GO:0000981">
    <property type="term" value="F:DNA-binding transcription factor activity, RNA polymerase II-specific"/>
    <property type="evidence" value="ECO:0007669"/>
    <property type="project" value="TreeGrafter"/>
</dbReference>
<evidence type="ECO:0000256" key="4">
    <source>
        <dbReference type="ARBA" id="ARBA00022833"/>
    </source>
</evidence>
<dbReference type="PANTHER" id="PTHR23235:SF120">
    <property type="entry name" value="KRUPPEL-LIKE FACTOR 15"/>
    <property type="match status" value="1"/>
</dbReference>
<evidence type="ECO:0000256" key="3">
    <source>
        <dbReference type="ARBA" id="ARBA00022771"/>
    </source>
</evidence>
<keyword evidence="1" id="KW-0479">Metal-binding</keyword>
<dbReference type="EMBL" id="QEAN01000009">
    <property type="protein sequence ID" value="TPX54040.1"/>
    <property type="molecule type" value="Genomic_DNA"/>
</dbReference>
<proteinExistence type="predicted"/>
<feature type="compositionally biased region" description="Polar residues" evidence="6">
    <location>
        <begin position="52"/>
        <end position="61"/>
    </location>
</feature>
<keyword evidence="3 5" id="KW-0863">Zinc-finger</keyword>
<dbReference type="GO" id="GO:0000978">
    <property type="term" value="F:RNA polymerase II cis-regulatory region sequence-specific DNA binding"/>
    <property type="evidence" value="ECO:0007669"/>
    <property type="project" value="TreeGrafter"/>
</dbReference>
<evidence type="ECO:0000256" key="5">
    <source>
        <dbReference type="PROSITE-ProRule" id="PRU00042"/>
    </source>
</evidence>
<evidence type="ECO:0000259" key="7">
    <source>
        <dbReference type="PROSITE" id="PS50157"/>
    </source>
</evidence>
<dbReference type="OrthoDB" id="6077919at2759"/>
<dbReference type="AlphaFoldDB" id="A0A507DIJ3"/>
<reference evidence="10 11" key="1">
    <citation type="journal article" date="2019" name="Sci. Rep.">
        <title>Comparative genomics of chytrid fungi reveal insights into the obligate biotrophic and pathogenic lifestyle of Synchytrium endobioticum.</title>
        <authorList>
            <person name="van de Vossenberg B.T.L.H."/>
            <person name="Warris S."/>
            <person name="Nguyen H.D.T."/>
            <person name="van Gent-Pelzer M.P.E."/>
            <person name="Joly D.L."/>
            <person name="van de Geest H.C."/>
            <person name="Bonants P.J.M."/>
            <person name="Smith D.S."/>
            <person name="Levesque C.A."/>
            <person name="van der Lee T.A.J."/>
        </authorList>
    </citation>
    <scope>NUCLEOTIDE SEQUENCE [LARGE SCALE GENOMIC DNA]</scope>
    <source>
        <strain evidence="8 11">LEV6574</strain>
        <strain evidence="9 10">MB42</strain>
    </source>
</reference>
<evidence type="ECO:0000313" key="8">
    <source>
        <dbReference type="EMBL" id="TPX51403.1"/>
    </source>
</evidence>
<dbReference type="STRING" id="286115.A0A507DIJ3"/>
<dbReference type="InterPro" id="IPR036236">
    <property type="entry name" value="Znf_C2H2_sf"/>
</dbReference>
<dbReference type="FunFam" id="3.30.160.60:FF:000446">
    <property type="entry name" value="Zinc finger protein"/>
    <property type="match status" value="1"/>
</dbReference>
<comment type="caution">
    <text evidence="8">The sequence shown here is derived from an EMBL/GenBank/DDBJ whole genome shotgun (WGS) entry which is preliminary data.</text>
</comment>
<dbReference type="Gene3D" id="3.30.160.60">
    <property type="entry name" value="Classic Zinc Finger"/>
    <property type="match status" value="4"/>
</dbReference>
<keyword evidence="10" id="KW-1185">Reference proteome</keyword>
<dbReference type="SUPFAM" id="SSF57667">
    <property type="entry name" value="beta-beta-alpha zinc fingers"/>
    <property type="match status" value="2"/>
</dbReference>
<dbReference type="EMBL" id="QEAM01000005">
    <property type="protein sequence ID" value="TPX51403.1"/>
    <property type="molecule type" value="Genomic_DNA"/>
</dbReference>
<evidence type="ECO:0000313" key="11">
    <source>
        <dbReference type="Proteomes" id="UP000320475"/>
    </source>
</evidence>
<dbReference type="InterPro" id="IPR013087">
    <property type="entry name" value="Znf_C2H2_type"/>
</dbReference>